<name>Q31MD2_SYNE7</name>
<dbReference type="BioCyc" id="SYNEL:SYNPCC7942_1757-MONOMER"/>
<protein>
    <recommendedName>
        <fullName evidence="3">Replication restart DNA helicase PriA</fullName>
    </recommendedName>
</protein>
<evidence type="ECO:0008006" key="3">
    <source>
        <dbReference type="Google" id="ProtNLM"/>
    </source>
</evidence>
<dbReference type="eggNOG" id="ENOG50332E9">
    <property type="taxonomic scope" value="Bacteria"/>
</dbReference>
<accession>Q31MD2</accession>
<evidence type="ECO:0000313" key="1">
    <source>
        <dbReference type="EMBL" id="ABB57787.1"/>
    </source>
</evidence>
<proteinExistence type="predicted"/>
<evidence type="ECO:0000313" key="2">
    <source>
        <dbReference type="Proteomes" id="UP000889800"/>
    </source>
</evidence>
<keyword evidence="2" id="KW-1185">Reference proteome</keyword>
<dbReference type="EMBL" id="CP000100">
    <property type="protein sequence ID" value="ABB57787.1"/>
    <property type="molecule type" value="Genomic_DNA"/>
</dbReference>
<dbReference type="AlphaFoldDB" id="Q31MD2"/>
<dbReference type="PaxDb" id="1140-Synpcc7942_1757"/>
<sequence>MMPVIADSESKIGIQKLLMQPVLSCGLRIDLAMPTIQQIRCPNCGRPAEREHFASRQVLQTQCPCCDYLLVTCSLTGRVIEAYAPGIGSRPPQWG</sequence>
<dbReference type="STRING" id="1140.Synpcc7942_1757"/>
<dbReference type="KEGG" id="syf:Synpcc7942_1757"/>
<dbReference type="Proteomes" id="UP000889800">
    <property type="component" value="Chromosome"/>
</dbReference>
<organism evidence="1 2">
    <name type="scientific">Synechococcus elongatus (strain ATCC 33912 / PCC 7942 / FACHB-805)</name>
    <name type="common">Anacystis nidulans R2</name>
    <dbReference type="NCBI Taxonomy" id="1140"/>
    <lineage>
        <taxon>Bacteria</taxon>
        <taxon>Bacillati</taxon>
        <taxon>Cyanobacteriota</taxon>
        <taxon>Cyanophyceae</taxon>
        <taxon>Synechococcales</taxon>
        <taxon>Synechococcaceae</taxon>
        <taxon>Synechococcus</taxon>
    </lineage>
</organism>
<dbReference type="HOGENOM" id="CLU_2371715_0_0_3"/>
<reference evidence="2" key="1">
    <citation type="submission" date="2005-08" db="EMBL/GenBank/DDBJ databases">
        <title>Complete sequence of chromosome 1 of Synechococcus elongatus PCC 7942.</title>
        <authorList>
            <consortium name="US DOE Joint Genome Institute"/>
            <person name="Copeland A."/>
            <person name="Lucas S."/>
            <person name="Lapidus A."/>
            <person name="Barry K."/>
            <person name="Detter J.C."/>
            <person name="Glavina T."/>
            <person name="Hammon N."/>
            <person name="Israni S."/>
            <person name="Pitluck S."/>
            <person name="Schmutz J."/>
            <person name="Larimer F."/>
            <person name="Land M."/>
            <person name="Kyrpides N."/>
            <person name="Lykidis A."/>
            <person name="Richardson P."/>
        </authorList>
    </citation>
    <scope>NUCLEOTIDE SEQUENCE [LARGE SCALE GENOMIC DNA]</scope>
    <source>
        <strain evidence="2">ATCC 33912 / PCC 7942 / FACHB-805</strain>
    </source>
</reference>
<gene>
    <name evidence="1" type="ordered locus">Synpcc7942_1757</name>
</gene>